<dbReference type="InterPro" id="IPR036188">
    <property type="entry name" value="FAD/NAD-bd_sf"/>
</dbReference>
<dbReference type="Gene3D" id="3.50.50.60">
    <property type="entry name" value="FAD/NAD(P)-binding domain"/>
    <property type="match status" value="2"/>
</dbReference>
<evidence type="ECO:0000313" key="6">
    <source>
        <dbReference type="Proteomes" id="UP000284706"/>
    </source>
</evidence>
<name>A0A409VQ41_9AGAR</name>
<reference evidence="5 6" key="1">
    <citation type="journal article" date="2018" name="Evol. Lett.">
        <title>Horizontal gene cluster transfer increased hallucinogenic mushroom diversity.</title>
        <authorList>
            <person name="Reynolds H.T."/>
            <person name="Vijayakumar V."/>
            <person name="Gluck-Thaler E."/>
            <person name="Korotkin H.B."/>
            <person name="Matheny P.B."/>
            <person name="Slot J.C."/>
        </authorList>
    </citation>
    <scope>NUCLEOTIDE SEQUENCE [LARGE SCALE GENOMIC DNA]</scope>
    <source>
        <strain evidence="5 6">SRW20</strain>
    </source>
</reference>
<dbReference type="Pfam" id="PF00743">
    <property type="entry name" value="FMO-like"/>
    <property type="match status" value="1"/>
</dbReference>
<dbReference type="AlphaFoldDB" id="A0A409VQ41"/>
<evidence type="ECO:0000256" key="3">
    <source>
        <dbReference type="ARBA" id="ARBA00022827"/>
    </source>
</evidence>
<dbReference type="EMBL" id="NHYE01005596">
    <property type="protein sequence ID" value="PPQ68400.1"/>
    <property type="molecule type" value="Genomic_DNA"/>
</dbReference>
<keyword evidence="3" id="KW-0274">FAD</keyword>
<protein>
    <recommendedName>
        <fullName evidence="7">FAD/NAD(P)-binding domain-containing protein</fullName>
    </recommendedName>
</protein>
<dbReference type="InterPro" id="IPR020946">
    <property type="entry name" value="Flavin_mOase-like"/>
</dbReference>
<accession>A0A409VQ41</accession>
<dbReference type="GO" id="GO:0004499">
    <property type="term" value="F:N,N-dimethylaniline monooxygenase activity"/>
    <property type="evidence" value="ECO:0007669"/>
    <property type="project" value="InterPro"/>
</dbReference>
<comment type="similarity">
    <text evidence="1">Belongs to the FAD-binding monooxygenase family.</text>
</comment>
<proteinExistence type="inferred from homology"/>
<evidence type="ECO:0000313" key="5">
    <source>
        <dbReference type="EMBL" id="PPQ68400.1"/>
    </source>
</evidence>
<dbReference type="GO" id="GO:0050660">
    <property type="term" value="F:flavin adenine dinucleotide binding"/>
    <property type="evidence" value="ECO:0007669"/>
    <property type="project" value="InterPro"/>
</dbReference>
<dbReference type="Proteomes" id="UP000284706">
    <property type="component" value="Unassembled WGS sequence"/>
</dbReference>
<dbReference type="STRING" id="231916.A0A409VQ41"/>
<evidence type="ECO:0000256" key="4">
    <source>
        <dbReference type="ARBA" id="ARBA00023002"/>
    </source>
</evidence>
<evidence type="ECO:0000256" key="2">
    <source>
        <dbReference type="ARBA" id="ARBA00022630"/>
    </source>
</evidence>
<dbReference type="GO" id="GO:0050661">
    <property type="term" value="F:NADP binding"/>
    <property type="evidence" value="ECO:0007669"/>
    <property type="project" value="InterPro"/>
</dbReference>
<keyword evidence="2" id="KW-0285">Flavoprotein</keyword>
<dbReference type="PANTHER" id="PTHR42877">
    <property type="entry name" value="L-ORNITHINE N(5)-MONOOXYGENASE-RELATED"/>
    <property type="match status" value="1"/>
</dbReference>
<dbReference type="InterPro" id="IPR051209">
    <property type="entry name" value="FAD-bind_Monooxygenase_sf"/>
</dbReference>
<dbReference type="InParanoid" id="A0A409VQ41"/>
<organism evidence="5 6">
    <name type="scientific">Gymnopilus dilepis</name>
    <dbReference type="NCBI Taxonomy" id="231916"/>
    <lineage>
        <taxon>Eukaryota</taxon>
        <taxon>Fungi</taxon>
        <taxon>Dikarya</taxon>
        <taxon>Basidiomycota</taxon>
        <taxon>Agaricomycotina</taxon>
        <taxon>Agaricomycetes</taxon>
        <taxon>Agaricomycetidae</taxon>
        <taxon>Agaricales</taxon>
        <taxon>Agaricineae</taxon>
        <taxon>Hymenogastraceae</taxon>
        <taxon>Gymnopilus</taxon>
    </lineage>
</organism>
<gene>
    <name evidence="5" type="ORF">CVT26_006072</name>
</gene>
<dbReference type="OrthoDB" id="74360at2759"/>
<sequence length="581" mass="65263">MANGNTPEASATSAPNARADKSIHEERHLRVICIGAGASGLLLAYKLQRSFENFDLVLYEKNKAISGTWHENKYPGCACDVPAHVYTWSFEPSPTWSSVYAGSDEIQRYFENFAQRYDLYKYCRLQHQVSKAAWNDKRGKWEVEVTNLVTGSTVHDSCDILINGAGVLNAWRWPTIPGLDTFEGKLLHTARWDTSADLNGKHVGLIGNGSSGIQVLPAIHSQAGKITTFIREPTWVSPVQGIGQHIYTAEERRTFETDPEALLRYRKELETATSSVFPMFIANSEVQKATFDSMVALMKEKLQNEALEKLLIPKWGVGCRRITPGINYLETLSSEKVEVVYGGIERITEKGCIDMDGKEHPVDVLICATGFETSYRPRFPVIGSNGTSLDEAWAEESKSYLGIAAHGFPNYMMFIGPNSPIGNGPVLIGMEAQADYMLRMMDRWQTENIHSFSPKMEAIDDFIEWKDEYMKGTVWQEDCRSWYKRNSVSGKITALWPGSTLHYLEAIAETRYDDWDIKYSGNRFAYLGNGFSQAESDMTADWAYYIRNEDDGPYLSRGKRLKVLSKSGTVDRSAGSGSSFL</sequence>
<dbReference type="SUPFAM" id="SSF51905">
    <property type="entry name" value="FAD/NAD(P)-binding domain"/>
    <property type="match status" value="2"/>
</dbReference>
<evidence type="ECO:0000256" key="1">
    <source>
        <dbReference type="ARBA" id="ARBA00010139"/>
    </source>
</evidence>
<keyword evidence="4" id="KW-0560">Oxidoreductase</keyword>
<dbReference type="PANTHER" id="PTHR42877:SF8">
    <property type="entry name" value="MONOOXYGENASE"/>
    <property type="match status" value="1"/>
</dbReference>
<keyword evidence="6" id="KW-1185">Reference proteome</keyword>
<evidence type="ECO:0008006" key="7">
    <source>
        <dbReference type="Google" id="ProtNLM"/>
    </source>
</evidence>
<comment type="caution">
    <text evidence="5">The sequence shown here is derived from an EMBL/GenBank/DDBJ whole genome shotgun (WGS) entry which is preliminary data.</text>
</comment>